<proteinExistence type="inferred from homology"/>
<keyword evidence="2 8" id="KW-0547">Nucleotide-binding</keyword>
<evidence type="ECO:0000256" key="1">
    <source>
        <dbReference type="ARBA" id="ARBA00022491"/>
    </source>
</evidence>
<dbReference type="NCBIfam" id="TIGR00244">
    <property type="entry name" value="transcriptional regulator NrdR"/>
    <property type="match status" value="1"/>
</dbReference>
<evidence type="ECO:0000256" key="5">
    <source>
        <dbReference type="ARBA" id="ARBA00023015"/>
    </source>
</evidence>
<keyword evidence="5 8" id="KW-0805">Transcription regulation</keyword>
<dbReference type="InterPro" id="IPR055173">
    <property type="entry name" value="NrdR-like_N"/>
</dbReference>
<dbReference type="GO" id="GO:0045892">
    <property type="term" value="P:negative regulation of DNA-templated transcription"/>
    <property type="evidence" value="ECO:0007669"/>
    <property type="project" value="UniProtKB-UniRule"/>
</dbReference>
<evidence type="ECO:0000256" key="2">
    <source>
        <dbReference type="ARBA" id="ARBA00022741"/>
    </source>
</evidence>
<evidence type="ECO:0000256" key="7">
    <source>
        <dbReference type="ARBA" id="ARBA00023163"/>
    </source>
</evidence>
<dbReference type="InterPro" id="IPR005144">
    <property type="entry name" value="ATP-cone_dom"/>
</dbReference>
<evidence type="ECO:0000256" key="3">
    <source>
        <dbReference type="ARBA" id="ARBA00022833"/>
    </source>
</evidence>
<accession>A0A6N7IZ62</accession>
<protein>
    <recommendedName>
        <fullName evidence="8">Transcriptional repressor NrdR</fullName>
    </recommendedName>
</protein>
<reference evidence="10" key="1">
    <citation type="journal article" date="2020" name="Appl. Environ. Microbiol.">
        <title>Medium-Chain Fatty Acid Synthesis by 'Candidatus Weimeria bifida' gen. nov., sp. nov., and 'Candidatus Pseudoramibacter fermentans' sp. nov.</title>
        <authorList>
            <person name="Scarborough M.J."/>
            <person name="Myers K.S."/>
            <person name="Donohue T.J."/>
            <person name="Noguera D.R."/>
        </authorList>
    </citation>
    <scope>NUCLEOTIDE SEQUENCE</scope>
    <source>
        <strain evidence="10">LCO1.1</strain>
    </source>
</reference>
<dbReference type="InterPro" id="IPR003796">
    <property type="entry name" value="RNR_NrdR-like"/>
</dbReference>
<dbReference type="PANTHER" id="PTHR30455:SF2">
    <property type="entry name" value="TRANSCRIPTIONAL REPRESSOR NRDR"/>
    <property type="match status" value="1"/>
</dbReference>
<evidence type="ECO:0000256" key="8">
    <source>
        <dbReference type="HAMAP-Rule" id="MF_00440"/>
    </source>
</evidence>
<feature type="domain" description="ATP-cone" evidence="9">
    <location>
        <begin position="49"/>
        <end position="139"/>
    </location>
</feature>
<comment type="function">
    <text evidence="8">Negatively regulates transcription of bacterial ribonucleotide reductase nrd genes and operons by binding to NrdR-boxes.</text>
</comment>
<keyword evidence="7 8" id="KW-0804">Transcription</keyword>
<evidence type="ECO:0000313" key="10">
    <source>
        <dbReference type="EMBL" id="MQN01542.1"/>
    </source>
</evidence>
<evidence type="ECO:0000259" key="9">
    <source>
        <dbReference type="PROSITE" id="PS51161"/>
    </source>
</evidence>
<dbReference type="Pfam" id="PF03477">
    <property type="entry name" value="ATP-cone"/>
    <property type="match status" value="1"/>
</dbReference>
<dbReference type="GO" id="GO:0003677">
    <property type="term" value="F:DNA binding"/>
    <property type="evidence" value="ECO:0007669"/>
    <property type="project" value="UniProtKB-KW"/>
</dbReference>
<dbReference type="HAMAP" id="MF_00440">
    <property type="entry name" value="NrdR"/>
    <property type="match status" value="1"/>
</dbReference>
<dbReference type="EMBL" id="VOGC01000006">
    <property type="protein sequence ID" value="MQN01542.1"/>
    <property type="molecule type" value="Genomic_DNA"/>
</dbReference>
<keyword evidence="11" id="KW-1185">Reference proteome</keyword>
<dbReference type="Pfam" id="PF22811">
    <property type="entry name" value="Zn_ribbon_NrdR"/>
    <property type="match status" value="1"/>
</dbReference>
<evidence type="ECO:0000256" key="6">
    <source>
        <dbReference type="ARBA" id="ARBA00023125"/>
    </source>
</evidence>
<keyword evidence="6 8" id="KW-0238">DNA-binding</keyword>
<comment type="cofactor">
    <cofactor evidence="8">
        <name>Zn(2+)</name>
        <dbReference type="ChEBI" id="CHEBI:29105"/>
    </cofactor>
    <text evidence="8">Binds 1 zinc ion.</text>
</comment>
<comment type="caution">
    <text evidence="10">The sequence shown here is derived from an EMBL/GenBank/DDBJ whole genome shotgun (WGS) entry which is preliminary data.</text>
</comment>
<keyword evidence="8" id="KW-0863">Zinc-finger</keyword>
<dbReference type="PANTHER" id="PTHR30455">
    <property type="entry name" value="TRANSCRIPTIONAL REPRESSOR NRDR"/>
    <property type="match status" value="1"/>
</dbReference>
<dbReference type="GO" id="GO:0005524">
    <property type="term" value="F:ATP binding"/>
    <property type="evidence" value="ECO:0007669"/>
    <property type="project" value="UniProtKB-UniRule"/>
</dbReference>
<keyword evidence="8" id="KW-0479">Metal-binding</keyword>
<organism evidence="10 11">
    <name type="scientific">Candidatus Weimeria bifida</name>
    <dbReference type="NCBI Taxonomy" id="2599074"/>
    <lineage>
        <taxon>Bacteria</taxon>
        <taxon>Bacillati</taxon>
        <taxon>Bacillota</taxon>
        <taxon>Clostridia</taxon>
        <taxon>Lachnospirales</taxon>
        <taxon>Lachnospiraceae</taxon>
        <taxon>Candidatus Weimeria</taxon>
    </lineage>
</organism>
<sequence>MKCPYCGSDNNRVIDSRPADDNTSIRRRRHCDDCNKRFTTYEKVETIPLIVIKKDRGREQYDRTKIEKGILAACYKRPVSAMQITKMINEIERDIFSREEKEIESSLIGEIVMDKLRNVDQVAYVRFASVYREFKDANTFMNELKKMINEK</sequence>
<evidence type="ECO:0000313" key="11">
    <source>
        <dbReference type="Proteomes" id="UP000460257"/>
    </source>
</evidence>
<keyword evidence="1 8" id="KW-0678">Repressor</keyword>
<dbReference type="PROSITE" id="PS51161">
    <property type="entry name" value="ATP_CONE"/>
    <property type="match status" value="1"/>
</dbReference>
<gene>
    <name evidence="8 10" type="primary">nrdR</name>
    <name evidence="10" type="ORF">FRC54_06375</name>
</gene>
<feature type="zinc finger region" evidence="8">
    <location>
        <begin position="3"/>
        <end position="34"/>
    </location>
</feature>
<dbReference type="AlphaFoldDB" id="A0A6N7IZ62"/>
<name>A0A6N7IZ62_9FIRM</name>
<dbReference type="GO" id="GO:0008270">
    <property type="term" value="F:zinc ion binding"/>
    <property type="evidence" value="ECO:0007669"/>
    <property type="project" value="UniProtKB-UniRule"/>
</dbReference>
<keyword evidence="3 8" id="KW-0862">Zinc</keyword>
<comment type="similarity">
    <text evidence="8">Belongs to the NrdR family.</text>
</comment>
<evidence type="ECO:0000256" key="4">
    <source>
        <dbReference type="ARBA" id="ARBA00022840"/>
    </source>
</evidence>
<dbReference type="Proteomes" id="UP000460257">
    <property type="component" value="Unassembled WGS sequence"/>
</dbReference>
<keyword evidence="4 8" id="KW-0067">ATP-binding</keyword>